<evidence type="ECO:0000256" key="4">
    <source>
        <dbReference type="ARBA" id="ARBA00022695"/>
    </source>
</evidence>
<dbReference type="PANTHER" id="PTHR46173:SF1">
    <property type="entry name" value="CCA TRNA NUCLEOTIDYLTRANSFERASE 1, MITOCHONDRIAL"/>
    <property type="match status" value="1"/>
</dbReference>
<dbReference type="InterPro" id="IPR023068">
    <property type="entry name" value="CCA-adding_enz_firmicutes"/>
</dbReference>
<keyword evidence="9 11" id="KW-0460">Magnesium</keyword>
<feature type="binding site" evidence="11">
    <location>
        <position position="42"/>
    </location>
    <ligand>
        <name>Mg(2+)</name>
        <dbReference type="ChEBI" id="CHEBI:18420"/>
    </ligand>
</feature>
<feature type="domain" description="CCA-adding enzyme C-terminal" evidence="14">
    <location>
        <begin position="246"/>
        <end position="393"/>
    </location>
</feature>
<feature type="binding site" evidence="11">
    <location>
        <position position="30"/>
    </location>
    <ligand>
        <name>ATP</name>
        <dbReference type="ChEBI" id="CHEBI:30616"/>
    </ligand>
</feature>
<evidence type="ECO:0000256" key="1">
    <source>
        <dbReference type="ARBA" id="ARBA00001946"/>
    </source>
</evidence>
<dbReference type="Gene3D" id="3.30.460.10">
    <property type="entry name" value="Beta Polymerase, domain 2"/>
    <property type="match status" value="1"/>
</dbReference>
<dbReference type="RefSeq" id="WP_191271832.1">
    <property type="nucleotide sequence ID" value="NZ_BNDS01000006.1"/>
</dbReference>
<keyword evidence="10 11" id="KW-0694">RNA-binding</keyword>
<keyword evidence="6 11" id="KW-0547">Nucleotide-binding</keyword>
<keyword evidence="7 11" id="KW-0692">RNA repair</keyword>
<evidence type="ECO:0000256" key="10">
    <source>
        <dbReference type="ARBA" id="ARBA00022884"/>
    </source>
</evidence>
<evidence type="ECO:0000256" key="6">
    <source>
        <dbReference type="ARBA" id="ARBA00022741"/>
    </source>
</evidence>
<feature type="binding site" evidence="11">
    <location>
        <position position="160"/>
    </location>
    <ligand>
        <name>ATP</name>
        <dbReference type="ChEBI" id="CHEBI:30616"/>
    </ligand>
</feature>
<dbReference type="CDD" id="cd05398">
    <property type="entry name" value="NT_ClassII-CCAase"/>
    <property type="match status" value="1"/>
</dbReference>
<dbReference type="SUPFAM" id="SSF81301">
    <property type="entry name" value="Nucleotidyltransferase"/>
    <property type="match status" value="1"/>
</dbReference>
<protein>
    <recommendedName>
        <fullName evidence="11">CCA-adding enzyme</fullName>
        <ecNumber evidence="11">2.7.7.72</ecNumber>
    </recommendedName>
    <alternativeName>
        <fullName evidence="11">CCA tRNA nucleotidyltransferase</fullName>
    </alternativeName>
    <alternativeName>
        <fullName evidence="11">tRNA CCA-pyrophosphorylase</fullName>
    </alternativeName>
    <alternativeName>
        <fullName evidence="11">tRNA adenylyl-/cytidylyl- transferase</fullName>
    </alternativeName>
    <alternativeName>
        <fullName evidence="11">tRNA nucleotidyltransferase</fullName>
    </alternativeName>
    <alternativeName>
        <fullName evidence="11">tRNA-NT</fullName>
    </alternativeName>
</protein>
<comment type="catalytic activity">
    <reaction evidence="11">
        <text>a tRNA with a 3' CCA end + 2 CTP + ATP = a tRNA with a 3' CCACCA end + 3 diphosphate</text>
        <dbReference type="Rhea" id="RHEA:76235"/>
        <dbReference type="Rhea" id="RHEA-COMP:10468"/>
        <dbReference type="Rhea" id="RHEA-COMP:18655"/>
        <dbReference type="ChEBI" id="CHEBI:30616"/>
        <dbReference type="ChEBI" id="CHEBI:33019"/>
        <dbReference type="ChEBI" id="CHEBI:37563"/>
        <dbReference type="ChEBI" id="CHEBI:83071"/>
        <dbReference type="ChEBI" id="CHEBI:195187"/>
    </reaction>
</comment>
<dbReference type="EC" id="2.7.7.72" evidence="11"/>
<dbReference type="InterPro" id="IPR050264">
    <property type="entry name" value="Bact_CCA-adding_enz_type3_sf"/>
</dbReference>
<dbReference type="Pfam" id="PF13735">
    <property type="entry name" value="tRNA_NucTran2_2"/>
    <property type="match status" value="1"/>
</dbReference>
<dbReference type="EMBL" id="BNDS01000006">
    <property type="protein sequence ID" value="GHH98207.1"/>
    <property type="molecule type" value="Genomic_DNA"/>
</dbReference>
<comment type="function">
    <text evidence="11">Catalyzes the addition and repair of the essential 3'-terminal CCA sequence in tRNAs without using a nucleic acid template. Adds these three nucleotides in the order of C, C, and A to the tRNA nucleotide-73, using CTP and ATP as substrates and producing inorganic pyrophosphate. tRNA 3'-terminal CCA addition is required both for tRNA processing and repair. Also involved in tRNA surveillance by mediating tandem CCA addition to generate a CCACCA at the 3' terminus of unstable tRNAs. While stable tRNAs receive only 3'-terminal CCA, unstable tRNAs are marked with CCACCA and rapidly degraded.</text>
</comment>
<organism evidence="15 16">
    <name type="scientific">Neobacillus kokaensis</name>
    <dbReference type="NCBI Taxonomy" id="2759023"/>
    <lineage>
        <taxon>Bacteria</taxon>
        <taxon>Bacillati</taxon>
        <taxon>Bacillota</taxon>
        <taxon>Bacilli</taxon>
        <taxon>Bacillales</taxon>
        <taxon>Bacillaceae</taxon>
        <taxon>Neobacillus</taxon>
    </lineage>
</organism>
<keyword evidence="5 11" id="KW-0479">Metal-binding</keyword>
<sequence length="399" mass="46306">MKEPFLSAVPVLTQLEDAGYEAYFVGGSVRDYLLNKQISDVDIATSATPEEVKAIFPKTVDIGIEHGTVLVLYGQKSYEITTFRTEGDYQDFRRPKEVAFIRNLKEDLKRRDFTMNAIAMDKTGQVIDPYNGQEAIKNRLIQSVGNAEERFSEDALRMMRAVRFVSQLSFHINEDTMTALKKLTPLLRKIAIERKRAEFEKLLLGENWQEALRIILEANINAYLPGLKNKPLQIERLLTYNCKGFTKEEMWSILIFCLQIDKKNIEVLLREWRLPVKEIKWIHQLIFYLEVRLHQEWSIYDLYKAGCSVIEAVEKLYHVINDLHDSAGIQELLEQYHKLPIKSSKDVAITGSDLMQWFNRSGGPWLKETLMKTEQAILDGKVINDKRKIKEWLLACSQN</sequence>
<keyword evidence="4 11" id="KW-0548">Nucleotidyltransferase</keyword>
<comment type="subunit">
    <text evidence="11">Homodimer.</text>
</comment>
<evidence type="ECO:0000256" key="2">
    <source>
        <dbReference type="ARBA" id="ARBA00022679"/>
    </source>
</evidence>
<accession>A0ABQ3N0K3</accession>
<dbReference type="Pfam" id="PF01743">
    <property type="entry name" value="PolyA_pol"/>
    <property type="match status" value="1"/>
</dbReference>
<feature type="binding site" evidence="11">
    <location>
        <position position="30"/>
    </location>
    <ligand>
        <name>CTP</name>
        <dbReference type="ChEBI" id="CHEBI:37563"/>
    </ligand>
</feature>
<dbReference type="InterPro" id="IPR002646">
    <property type="entry name" value="PolA_pol_head_dom"/>
</dbReference>
<gene>
    <name evidence="11 15" type="primary">cca</name>
    <name evidence="15" type="ORF">AM1BK_17500</name>
</gene>
<feature type="binding site" evidence="11">
    <location>
        <position position="154"/>
    </location>
    <ligand>
        <name>ATP</name>
        <dbReference type="ChEBI" id="CHEBI:30616"/>
    </ligand>
</feature>
<feature type="binding site" evidence="11">
    <location>
        <position position="111"/>
    </location>
    <ligand>
        <name>CTP</name>
        <dbReference type="ChEBI" id="CHEBI:37563"/>
    </ligand>
</feature>
<name>A0ABQ3N0K3_9BACI</name>
<feature type="binding site" evidence="11">
    <location>
        <position position="157"/>
    </location>
    <ligand>
        <name>ATP</name>
        <dbReference type="ChEBI" id="CHEBI:30616"/>
    </ligand>
</feature>
<keyword evidence="8 11" id="KW-0067">ATP-binding</keyword>
<evidence type="ECO:0000256" key="11">
    <source>
        <dbReference type="HAMAP-Rule" id="MF_01263"/>
    </source>
</evidence>
<comment type="miscellaneous">
    <text evidence="11">A single active site specifically recognizes both ATP and CTP and is responsible for their addition.</text>
</comment>
<evidence type="ECO:0000256" key="7">
    <source>
        <dbReference type="ARBA" id="ARBA00022800"/>
    </source>
</evidence>
<evidence type="ECO:0000313" key="15">
    <source>
        <dbReference type="EMBL" id="GHH98207.1"/>
    </source>
</evidence>
<feature type="binding site" evidence="11">
    <location>
        <position position="27"/>
    </location>
    <ligand>
        <name>CTP</name>
        <dbReference type="ChEBI" id="CHEBI:37563"/>
    </ligand>
</feature>
<feature type="binding site" evidence="11">
    <location>
        <position position="40"/>
    </location>
    <ligand>
        <name>Mg(2+)</name>
        <dbReference type="ChEBI" id="CHEBI:18420"/>
    </ligand>
</feature>
<dbReference type="Gene3D" id="1.10.246.80">
    <property type="match status" value="1"/>
</dbReference>
<comment type="catalytic activity">
    <reaction evidence="11">
        <text>a tRNA precursor + 2 CTP + ATP = a tRNA with a 3' CCA end + 3 diphosphate</text>
        <dbReference type="Rhea" id="RHEA:14433"/>
        <dbReference type="Rhea" id="RHEA-COMP:10465"/>
        <dbReference type="Rhea" id="RHEA-COMP:10468"/>
        <dbReference type="ChEBI" id="CHEBI:30616"/>
        <dbReference type="ChEBI" id="CHEBI:33019"/>
        <dbReference type="ChEBI" id="CHEBI:37563"/>
        <dbReference type="ChEBI" id="CHEBI:74896"/>
        <dbReference type="ChEBI" id="CHEBI:83071"/>
        <dbReference type="EC" id="2.7.7.72"/>
    </reaction>
</comment>
<dbReference type="SUPFAM" id="SSF81891">
    <property type="entry name" value="Poly A polymerase C-terminal region-like"/>
    <property type="match status" value="1"/>
</dbReference>
<evidence type="ECO:0000259" key="13">
    <source>
        <dbReference type="Pfam" id="PF12627"/>
    </source>
</evidence>
<dbReference type="PANTHER" id="PTHR46173">
    <property type="entry name" value="CCA TRNA NUCLEOTIDYLTRANSFERASE 1, MITOCHONDRIAL"/>
    <property type="match status" value="1"/>
</dbReference>
<dbReference type="NCBIfam" id="NF009814">
    <property type="entry name" value="PRK13299.1"/>
    <property type="match status" value="1"/>
</dbReference>
<dbReference type="Proteomes" id="UP000637074">
    <property type="component" value="Unassembled WGS sequence"/>
</dbReference>
<comment type="caution">
    <text evidence="15">The sequence shown here is derived from an EMBL/GenBank/DDBJ whole genome shotgun (WGS) entry which is preliminary data.</text>
</comment>
<comment type="cofactor">
    <cofactor evidence="1 11">
        <name>Mg(2+)</name>
        <dbReference type="ChEBI" id="CHEBI:18420"/>
    </cofactor>
</comment>
<evidence type="ECO:0000259" key="14">
    <source>
        <dbReference type="Pfam" id="PF13735"/>
    </source>
</evidence>
<dbReference type="Gene3D" id="1.10.3090.10">
    <property type="entry name" value="cca-adding enzyme, domain 2"/>
    <property type="match status" value="1"/>
</dbReference>
<evidence type="ECO:0000259" key="12">
    <source>
        <dbReference type="Pfam" id="PF01743"/>
    </source>
</evidence>
<dbReference type="Gene3D" id="1.20.58.560">
    <property type="match status" value="1"/>
</dbReference>
<feature type="binding site" evidence="11">
    <location>
        <position position="27"/>
    </location>
    <ligand>
        <name>ATP</name>
        <dbReference type="ChEBI" id="CHEBI:30616"/>
    </ligand>
</feature>
<feature type="binding site" evidence="11">
    <location>
        <position position="154"/>
    </location>
    <ligand>
        <name>CTP</name>
        <dbReference type="ChEBI" id="CHEBI:37563"/>
    </ligand>
</feature>
<dbReference type="Pfam" id="PF12627">
    <property type="entry name" value="PolyA_pol_RNAbd"/>
    <property type="match status" value="1"/>
</dbReference>
<dbReference type="InterPro" id="IPR032828">
    <property type="entry name" value="PolyA_RNA-bd"/>
</dbReference>
<feature type="binding site" evidence="11">
    <location>
        <position position="163"/>
    </location>
    <ligand>
        <name>CTP</name>
        <dbReference type="ChEBI" id="CHEBI:37563"/>
    </ligand>
</feature>
<reference evidence="15 16" key="1">
    <citation type="journal article" date="2022" name="Int. J. Syst. Evol. Microbiol.">
        <title>Neobacillus kokaensis sp. nov., isolated from soil.</title>
        <authorList>
            <person name="Yuki K."/>
            <person name="Matsubara H."/>
            <person name="Yamaguchi S."/>
        </authorList>
    </citation>
    <scope>NUCLEOTIDE SEQUENCE [LARGE SCALE GENOMIC DNA]</scope>
    <source>
        <strain evidence="15 16">LOB 377</strain>
    </source>
</reference>
<keyword evidence="3 11" id="KW-0819">tRNA processing</keyword>
<evidence type="ECO:0000313" key="16">
    <source>
        <dbReference type="Proteomes" id="UP000637074"/>
    </source>
</evidence>
<dbReference type="InterPro" id="IPR032810">
    <property type="entry name" value="CCA-adding_enz_C"/>
</dbReference>
<evidence type="ECO:0000256" key="9">
    <source>
        <dbReference type="ARBA" id="ARBA00022842"/>
    </source>
</evidence>
<proteinExistence type="inferred from homology"/>
<keyword evidence="16" id="KW-1185">Reference proteome</keyword>
<feature type="binding site" evidence="11">
    <location>
        <position position="160"/>
    </location>
    <ligand>
        <name>CTP</name>
        <dbReference type="ChEBI" id="CHEBI:37563"/>
    </ligand>
</feature>
<evidence type="ECO:0000256" key="3">
    <source>
        <dbReference type="ARBA" id="ARBA00022694"/>
    </source>
</evidence>
<evidence type="ECO:0000256" key="5">
    <source>
        <dbReference type="ARBA" id="ARBA00022723"/>
    </source>
</evidence>
<feature type="binding site" evidence="11">
    <location>
        <position position="157"/>
    </location>
    <ligand>
        <name>CTP</name>
        <dbReference type="ChEBI" id="CHEBI:37563"/>
    </ligand>
</feature>
<feature type="binding site" evidence="11">
    <location>
        <position position="111"/>
    </location>
    <ligand>
        <name>ATP</name>
        <dbReference type="ChEBI" id="CHEBI:30616"/>
    </ligand>
</feature>
<keyword evidence="2 11" id="KW-0808">Transferase</keyword>
<evidence type="ECO:0000256" key="8">
    <source>
        <dbReference type="ARBA" id="ARBA00022840"/>
    </source>
</evidence>
<comment type="similarity">
    <text evidence="11">Belongs to the tRNA nucleotidyltransferase/poly(A) polymerase family. Bacterial CCA-adding enzyme type 3 subfamily.</text>
</comment>
<feature type="domain" description="Poly A polymerase head" evidence="12">
    <location>
        <begin position="22"/>
        <end position="141"/>
    </location>
</feature>
<dbReference type="HAMAP" id="MF_01263">
    <property type="entry name" value="CCA_bact_type3"/>
    <property type="match status" value="1"/>
</dbReference>
<feature type="binding site" evidence="11">
    <location>
        <position position="163"/>
    </location>
    <ligand>
        <name>ATP</name>
        <dbReference type="ChEBI" id="CHEBI:30616"/>
    </ligand>
</feature>
<dbReference type="InterPro" id="IPR043519">
    <property type="entry name" value="NT_sf"/>
</dbReference>
<feature type="domain" description="tRNA nucleotidyltransferase/poly(A) polymerase RNA and SrmB- binding" evidence="13">
    <location>
        <begin position="170"/>
        <end position="228"/>
    </location>
</feature>